<dbReference type="InterPro" id="IPR036445">
    <property type="entry name" value="GPCR_2_extracell_dom_sf"/>
</dbReference>
<dbReference type="InterPro" id="IPR017981">
    <property type="entry name" value="GPCR_2-like_7TM"/>
</dbReference>
<dbReference type="SUPFAM" id="SSF111418">
    <property type="entry name" value="Hormone receptor domain"/>
    <property type="match status" value="1"/>
</dbReference>
<comment type="similarity">
    <text evidence="2">Belongs to the G-protein coupled receptor 2 family.</text>
</comment>
<dbReference type="InterPro" id="IPR001879">
    <property type="entry name" value="GPCR_2_extracellular_dom"/>
</dbReference>
<dbReference type="PANTHER" id="PTHR45620:SF15">
    <property type="entry name" value="DIURETIC HORMONE 44 RECEPTOR 1-RELATED"/>
    <property type="match status" value="1"/>
</dbReference>
<dbReference type="PROSITE" id="PS50261">
    <property type="entry name" value="G_PROTEIN_RECEP_F2_4"/>
    <property type="match status" value="1"/>
</dbReference>
<dbReference type="GO" id="GO:0017046">
    <property type="term" value="F:peptide hormone binding"/>
    <property type="evidence" value="ECO:0007669"/>
    <property type="project" value="TreeGrafter"/>
</dbReference>
<keyword evidence="10" id="KW-0807">Transducer</keyword>
<dbReference type="GO" id="GO:0005886">
    <property type="term" value="C:plasma membrane"/>
    <property type="evidence" value="ECO:0007669"/>
    <property type="project" value="UniProtKB-SubCell"/>
</dbReference>
<dbReference type="PROSITE" id="PS00649">
    <property type="entry name" value="G_PROTEIN_RECEP_F2_1"/>
    <property type="match status" value="1"/>
</dbReference>
<dbReference type="InterPro" id="IPR050332">
    <property type="entry name" value="GPCR_2"/>
</dbReference>
<comment type="subcellular location">
    <subcellularLocation>
        <location evidence="1">Cell membrane</location>
        <topology evidence="1">Multi-pass membrane protein</topology>
    </subcellularLocation>
</comment>
<evidence type="ECO:0000256" key="2">
    <source>
        <dbReference type="ARBA" id="ARBA00005314"/>
    </source>
</evidence>
<feature type="transmembrane region" description="Helical" evidence="11">
    <location>
        <begin position="200"/>
        <end position="223"/>
    </location>
</feature>
<dbReference type="Gene3D" id="1.20.1070.10">
    <property type="entry name" value="Rhodopsin 7-helix transmembrane proteins"/>
    <property type="match status" value="1"/>
</dbReference>
<dbReference type="PRINTS" id="PR00249">
    <property type="entry name" value="GPCRSECRETIN"/>
</dbReference>
<dbReference type="GO" id="GO:0008036">
    <property type="term" value="F:diuretic hormone receptor activity"/>
    <property type="evidence" value="ECO:0007669"/>
    <property type="project" value="InterPro"/>
</dbReference>
<dbReference type="GO" id="GO:0007188">
    <property type="term" value="P:adenylate cyclase-modulating G protein-coupled receptor signaling pathway"/>
    <property type="evidence" value="ECO:0007669"/>
    <property type="project" value="TreeGrafter"/>
</dbReference>
<organism evidence="14">
    <name type="scientific">Clastoptera arizonana</name>
    <name type="common">Arizona spittle bug</name>
    <dbReference type="NCBI Taxonomy" id="38151"/>
    <lineage>
        <taxon>Eukaryota</taxon>
        <taxon>Metazoa</taxon>
        <taxon>Ecdysozoa</taxon>
        <taxon>Arthropoda</taxon>
        <taxon>Hexapoda</taxon>
        <taxon>Insecta</taxon>
        <taxon>Pterygota</taxon>
        <taxon>Neoptera</taxon>
        <taxon>Paraneoptera</taxon>
        <taxon>Hemiptera</taxon>
        <taxon>Auchenorrhyncha</taxon>
        <taxon>Cercopoidea</taxon>
        <taxon>Clastopteridae</taxon>
        <taxon>Clastoptera</taxon>
    </lineage>
</organism>
<evidence type="ECO:0000259" key="13">
    <source>
        <dbReference type="PROSITE" id="PS50261"/>
    </source>
</evidence>
<evidence type="ECO:0000256" key="7">
    <source>
        <dbReference type="ARBA" id="ARBA00023136"/>
    </source>
</evidence>
<keyword evidence="5 11" id="KW-1133">Transmembrane helix</keyword>
<dbReference type="PROSITE" id="PS50227">
    <property type="entry name" value="G_PROTEIN_RECEP_F2_3"/>
    <property type="match status" value="1"/>
</dbReference>
<evidence type="ECO:0000256" key="5">
    <source>
        <dbReference type="ARBA" id="ARBA00022989"/>
    </source>
</evidence>
<keyword evidence="4 11" id="KW-0812">Transmembrane</keyword>
<evidence type="ECO:0008006" key="15">
    <source>
        <dbReference type="Google" id="ProtNLM"/>
    </source>
</evidence>
<evidence type="ECO:0000256" key="10">
    <source>
        <dbReference type="ARBA" id="ARBA00023224"/>
    </source>
</evidence>
<gene>
    <name evidence="14" type="ORF">g.11230</name>
</gene>
<evidence type="ECO:0000256" key="4">
    <source>
        <dbReference type="ARBA" id="ARBA00022692"/>
    </source>
</evidence>
<evidence type="ECO:0000256" key="1">
    <source>
        <dbReference type="ARBA" id="ARBA00004651"/>
    </source>
</evidence>
<dbReference type="GO" id="GO:0008528">
    <property type="term" value="F:G protein-coupled peptide receptor activity"/>
    <property type="evidence" value="ECO:0007669"/>
    <property type="project" value="TreeGrafter"/>
</dbReference>
<feature type="transmembrane region" description="Helical" evidence="11">
    <location>
        <begin position="235"/>
        <end position="253"/>
    </location>
</feature>
<keyword evidence="3" id="KW-1003">Cell membrane</keyword>
<name>A0A1B6DUU3_9HEMI</name>
<dbReference type="InterPro" id="IPR002001">
    <property type="entry name" value="GPCR_2_diuretic_rcpt"/>
</dbReference>
<evidence type="ECO:0000256" key="9">
    <source>
        <dbReference type="ARBA" id="ARBA00023180"/>
    </source>
</evidence>
<evidence type="ECO:0000313" key="14">
    <source>
        <dbReference type="EMBL" id="JAS29432.1"/>
    </source>
</evidence>
<proteinExistence type="inferred from homology"/>
<dbReference type="GO" id="GO:0007166">
    <property type="term" value="P:cell surface receptor signaling pathway"/>
    <property type="evidence" value="ECO:0007669"/>
    <property type="project" value="InterPro"/>
</dbReference>
<dbReference type="EMBL" id="GEDC01007866">
    <property type="protein sequence ID" value="JAS29432.1"/>
    <property type="molecule type" value="Transcribed_RNA"/>
</dbReference>
<dbReference type="PRINTS" id="PR01127">
    <property type="entry name" value="DIUHORMONER"/>
</dbReference>
<sequence>MDQRSNTRTDAWAQSKEQFSTNDMAEFNNSIESKEVDCLVQISSDTATNKTCPRIWDNVLCWPPTPVNTLAELPCFHELNGITYDTSKNATKWCFENATWNNYTNFEGCIVNQSVLNQPDLPVDYDVNSIIYFVGYTLTFIALVIAVFIFIYFKDLRCLRNTIHTNLMVTYIMVAFLWISNAFLQAYYHTDTTVCAVLMMILYYFYLTNFTWMLVEGLYLYMLVVMTFTRENLRLHTYMIIGWGLPLLDVIIWE</sequence>
<keyword evidence="6" id="KW-0297">G-protein coupled receptor</keyword>
<accession>A0A1B6DUU3</accession>
<feature type="domain" description="G-protein coupled receptors family 2 profile 1" evidence="12">
    <location>
        <begin position="37"/>
        <end position="113"/>
    </location>
</feature>
<dbReference type="Gene3D" id="4.10.1240.10">
    <property type="entry name" value="GPCR, family 2, extracellular hormone receptor domain"/>
    <property type="match status" value="1"/>
</dbReference>
<dbReference type="PANTHER" id="PTHR45620">
    <property type="entry name" value="PDF RECEPTOR-LIKE PROTEIN-RELATED"/>
    <property type="match status" value="1"/>
</dbReference>
<feature type="transmembrane region" description="Helical" evidence="11">
    <location>
        <begin position="130"/>
        <end position="153"/>
    </location>
</feature>
<protein>
    <recommendedName>
        <fullName evidence="15">G-protein coupled receptors family 2 profile 2 domain-containing protein</fullName>
    </recommendedName>
</protein>
<evidence type="ECO:0000256" key="3">
    <source>
        <dbReference type="ARBA" id="ARBA00022475"/>
    </source>
</evidence>
<dbReference type="InterPro" id="IPR000832">
    <property type="entry name" value="GPCR_2_secretin-like"/>
</dbReference>
<dbReference type="Pfam" id="PF02793">
    <property type="entry name" value="HRM"/>
    <property type="match status" value="1"/>
</dbReference>
<evidence type="ECO:0000256" key="11">
    <source>
        <dbReference type="SAM" id="Phobius"/>
    </source>
</evidence>
<feature type="domain" description="G-protein coupled receptors family 2 profile 2" evidence="13">
    <location>
        <begin position="128"/>
        <end position="254"/>
    </location>
</feature>
<keyword evidence="8" id="KW-0675">Receptor</keyword>
<dbReference type="InterPro" id="IPR017983">
    <property type="entry name" value="GPCR_2_secretin-like_CS"/>
</dbReference>
<keyword evidence="7 11" id="KW-0472">Membrane</keyword>
<feature type="transmembrane region" description="Helical" evidence="11">
    <location>
        <begin position="165"/>
        <end position="188"/>
    </location>
</feature>
<evidence type="ECO:0000256" key="6">
    <source>
        <dbReference type="ARBA" id="ARBA00023040"/>
    </source>
</evidence>
<dbReference type="Pfam" id="PF00002">
    <property type="entry name" value="7tm_2"/>
    <property type="match status" value="1"/>
</dbReference>
<dbReference type="AlphaFoldDB" id="A0A1B6DUU3"/>
<dbReference type="SMART" id="SM00008">
    <property type="entry name" value="HormR"/>
    <property type="match status" value="1"/>
</dbReference>
<evidence type="ECO:0000259" key="12">
    <source>
        <dbReference type="PROSITE" id="PS50227"/>
    </source>
</evidence>
<keyword evidence="9" id="KW-0325">Glycoprotein</keyword>
<reference evidence="14" key="1">
    <citation type="submission" date="2015-12" db="EMBL/GenBank/DDBJ databases">
        <title>De novo transcriptome assembly of four potential Pierce s Disease insect vectors from Arizona vineyards.</title>
        <authorList>
            <person name="Tassone E.E."/>
        </authorList>
    </citation>
    <scope>NUCLEOTIDE SEQUENCE</scope>
</reference>
<evidence type="ECO:0000256" key="8">
    <source>
        <dbReference type="ARBA" id="ARBA00023170"/>
    </source>
</evidence>